<name>A0A844G2D8_9BACT</name>
<dbReference type="EMBL" id="VUNS01000007">
    <property type="protein sequence ID" value="MST97055.1"/>
    <property type="molecule type" value="Genomic_DNA"/>
</dbReference>
<dbReference type="SUPFAM" id="SSF54523">
    <property type="entry name" value="Pili subunits"/>
    <property type="match status" value="1"/>
</dbReference>
<comment type="caution">
    <text evidence="2">The sequence shown here is derived from an EMBL/GenBank/DDBJ whole genome shotgun (WGS) entry which is preliminary data.</text>
</comment>
<evidence type="ECO:0000256" key="1">
    <source>
        <dbReference type="SAM" id="Phobius"/>
    </source>
</evidence>
<evidence type="ECO:0000313" key="3">
    <source>
        <dbReference type="Proteomes" id="UP000435649"/>
    </source>
</evidence>
<dbReference type="InterPro" id="IPR012902">
    <property type="entry name" value="N_methyl_site"/>
</dbReference>
<organism evidence="2 3">
    <name type="scientific">Victivallis lenta</name>
    <dbReference type="NCBI Taxonomy" id="2606640"/>
    <lineage>
        <taxon>Bacteria</taxon>
        <taxon>Pseudomonadati</taxon>
        <taxon>Lentisphaerota</taxon>
        <taxon>Lentisphaeria</taxon>
        <taxon>Victivallales</taxon>
        <taxon>Victivallaceae</taxon>
        <taxon>Victivallis</taxon>
    </lineage>
</organism>
<dbReference type="PANTHER" id="PTHR30093:SF2">
    <property type="entry name" value="TYPE II SECRETION SYSTEM PROTEIN H"/>
    <property type="match status" value="1"/>
</dbReference>
<accession>A0A844G2D8</accession>
<dbReference type="NCBIfam" id="TIGR02532">
    <property type="entry name" value="IV_pilin_GFxxxE"/>
    <property type="match status" value="1"/>
</dbReference>
<keyword evidence="3" id="KW-1185">Reference proteome</keyword>
<keyword evidence="1" id="KW-0472">Membrane</keyword>
<dbReference type="Gene3D" id="3.30.700.10">
    <property type="entry name" value="Glycoprotein, Type 4 Pilin"/>
    <property type="match status" value="1"/>
</dbReference>
<protein>
    <submittedName>
        <fullName evidence="2">Prepilin-type N-terminal cleavage/methylation domain-containing protein</fullName>
    </submittedName>
</protein>
<dbReference type="InterPro" id="IPR045584">
    <property type="entry name" value="Pilin-like"/>
</dbReference>
<reference evidence="2 3" key="1">
    <citation type="submission" date="2019-08" db="EMBL/GenBank/DDBJ databases">
        <title>In-depth cultivation of the pig gut microbiome towards novel bacterial diversity and tailored functional studies.</title>
        <authorList>
            <person name="Wylensek D."/>
            <person name="Hitch T.C.A."/>
            <person name="Clavel T."/>
        </authorList>
    </citation>
    <scope>NUCLEOTIDE SEQUENCE [LARGE SCALE GENOMIC DNA]</scope>
    <source>
        <strain evidence="2 3">BBE-744-WT-12</strain>
    </source>
</reference>
<keyword evidence="1" id="KW-0812">Transmembrane</keyword>
<dbReference type="Proteomes" id="UP000435649">
    <property type="component" value="Unassembled WGS sequence"/>
</dbReference>
<evidence type="ECO:0000313" key="2">
    <source>
        <dbReference type="EMBL" id="MST97055.1"/>
    </source>
</evidence>
<sequence length="252" mass="28121">MERHFSETASAKRRLPAEYRHFTLIELLIVIAIIAILAAMLLPALNRARDRAHSTKCVANLKTYTMSGLTYANDSNDYLVPADPTNVTVCIWYRNAAFRRLLGDCPGPLWFGATQVDSSNDRAGNPGLLCPALAANAAGRQGPYYSNSYGMTHEEIPVSGWNYQGLPGVAAYKLSRIIGPSQRLMFIDSADPTTDKRWSTLNYWTLNRRNVAYRHGNFTNVGLMDGHVESRGWQDVAVDHLWFGFYTANLAD</sequence>
<feature type="transmembrane region" description="Helical" evidence="1">
    <location>
        <begin position="21"/>
        <end position="45"/>
    </location>
</feature>
<gene>
    <name evidence="2" type="ORF">FYJ85_08365</name>
</gene>
<dbReference type="RefSeq" id="WP_154417857.1">
    <property type="nucleotide sequence ID" value="NZ_CALXOB010000025.1"/>
</dbReference>
<keyword evidence="1" id="KW-1133">Transmembrane helix</keyword>
<dbReference type="AlphaFoldDB" id="A0A844G2D8"/>
<proteinExistence type="predicted"/>
<dbReference type="PANTHER" id="PTHR30093">
    <property type="entry name" value="GENERAL SECRETION PATHWAY PROTEIN G"/>
    <property type="match status" value="1"/>
</dbReference>